<organism evidence="1">
    <name type="scientific">uncultured Caudovirales phage</name>
    <dbReference type="NCBI Taxonomy" id="2100421"/>
    <lineage>
        <taxon>Viruses</taxon>
        <taxon>Duplodnaviria</taxon>
        <taxon>Heunggongvirae</taxon>
        <taxon>Uroviricota</taxon>
        <taxon>Caudoviricetes</taxon>
        <taxon>Peduoviridae</taxon>
        <taxon>Maltschvirus</taxon>
        <taxon>Maltschvirus maltsch</taxon>
    </lineage>
</organism>
<evidence type="ECO:0000313" key="1">
    <source>
        <dbReference type="EMBL" id="CAB5223034.1"/>
    </source>
</evidence>
<name>A0A6J7X452_9CAUD</name>
<sequence length="141" mass="16917">MIRLANRYDNDKIMELLRDFCFKSNNPMTNDSFNWSKTYTEQILNTLYAGRGFVLIDEKQTGILVAAKFQSFWRQDKIQLQEIMLHSDNKFVIVRLIKEYIKLAKEMLKNNEIQQAIMASYEDYGFERFGMVKLEQHWEIK</sequence>
<protein>
    <submittedName>
        <fullName evidence="1">Uncharacterized protein</fullName>
    </submittedName>
</protein>
<proteinExistence type="predicted"/>
<accession>A0A6J7X452</accession>
<reference evidence="1" key="1">
    <citation type="submission" date="2020-05" db="EMBL/GenBank/DDBJ databases">
        <authorList>
            <person name="Chiriac C."/>
            <person name="Salcher M."/>
            <person name="Ghai R."/>
            <person name="Kavagutti S V."/>
        </authorList>
    </citation>
    <scope>NUCLEOTIDE SEQUENCE</scope>
</reference>
<dbReference type="EMBL" id="LR798310">
    <property type="protein sequence ID" value="CAB5223034.1"/>
    <property type="molecule type" value="Genomic_DNA"/>
</dbReference>
<gene>
    <name evidence="1" type="ORF">UFOVP367_58</name>
</gene>